<dbReference type="AlphaFoldDB" id="A0A8T0H3R3"/>
<feature type="domain" description="Methyltransferase type 11" evidence="1">
    <location>
        <begin position="43"/>
        <end position="137"/>
    </location>
</feature>
<evidence type="ECO:0000313" key="3">
    <source>
        <dbReference type="Proteomes" id="UP000822688"/>
    </source>
</evidence>
<dbReference type="PANTHER" id="PTHR44575">
    <property type="entry name" value="OS01G0589200 PROTEIN"/>
    <property type="match status" value="1"/>
</dbReference>
<dbReference type="GO" id="GO:0008757">
    <property type="term" value="F:S-adenosylmethionine-dependent methyltransferase activity"/>
    <property type="evidence" value="ECO:0007669"/>
    <property type="project" value="InterPro"/>
</dbReference>
<accession>A0A8T0H3R3</accession>
<dbReference type="SUPFAM" id="SSF53335">
    <property type="entry name" value="S-adenosyl-L-methionine-dependent methyltransferases"/>
    <property type="match status" value="1"/>
</dbReference>
<dbReference type="Pfam" id="PF08241">
    <property type="entry name" value="Methyltransf_11"/>
    <property type="match status" value="1"/>
</dbReference>
<dbReference type="Proteomes" id="UP000822688">
    <property type="component" value="Chromosome 8"/>
</dbReference>
<dbReference type="PANTHER" id="PTHR44575:SF2">
    <property type="entry name" value="OS01G0589200 PROTEIN"/>
    <property type="match status" value="1"/>
</dbReference>
<keyword evidence="3" id="KW-1185">Reference proteome</keyword>
<dbReference type="EMBL" id="CM026429">
    <property type="protein sequence ID" value="KAG0564738.1"/>
    <property type="molecule type" value="Genomic_DNA"/>
</dbReference>
<sequence length="263" mass="29575">MAKETEELFVKQAEVYKEARPRAPEELYSYLASLTPSHELAWDVGTGNGQAAAVISKHYKKVIATDVASEQLKYAEKRPNITYSATPTTLSKDDLTRIVGPEGSVDLVLIVEALHWFDFDKFYENVKYVLRKPGGVIAATVYPSRPRVEGAQLTKALDDFWASIERHWSPQIFEYVETGYKNLPFPFAPVVQGNEVPHFEATVDARFGEFVNYLKSLSGVQTAIDRGEDPLNEDQMKVFADAWGPPETVRCLRWPLDMVVGTV</sequence>
<gene>
    <name evidence="2" type="ORF">KC19_8G135500</name>
</gene>
<reference evidence="2" key="1">
    <citation type="submission" date="2020-06" db="EMBL/GenBank/DDBJ databases">
        <title>WGS assembly of Ceratodon purpureus strain R40.</title>
        <authorList>
            <person name="Carey S.B."/>
            <person name="Jenkins J."/>
            <person name="Shu S."/>
            <person name="Lovell J.T."/>
            <person name="Sreedasyam A."/>
            <person name="Maumus F."/>
            <person name="Tiley G.P."/>
            <person name="Fernandez-Pozo N."/>
            <person name="Barry K."/>
            <person name="Chen C."/>
            <person name="Wang M."/>
            <person name="Lipzen A."/>
            <person name="Daum C."/>
            <person name="Saski C.A."/>
            <person name="Payton A.C."/>
            <person name="Mcbreen J.C."/>
            <person name="Conrad R.E."/>
            <person name="Kollar L.M."/>
            <person name="Olsson S."/>
            <person name="Huttunen S."/>
            <person name="Landis J.B."/>
            <person name="Wickett N.J."/>
            <person name="Johnson M.G."/>
            <person name="Rensing S.A."/>
            <person name="Grimwood J."/>
            <person name="Schmutz J."/>
            <person name="Mcdaniel S.F."/>
        </authorList>
    </citation>
    <scope>NUCLEOTIDE SEQUENCE</scope>
    <source>
        <strain evidence="2">R40</strain>
    </source>
</reference>
<dbReference type="Gene3D" id="3.40.50.150">
    <property type="entry name" value="Vaccinia Virus protein VP39"/>
    <property type="match status" value="1"/>
</dbReference>
<evidence type="ECO:0000313" key="2">
    <source>
        <dbReference type="EMBL" id="KAG0564738.1"/>
    </source>
</evidence>
<organism evidence="2 3">
    <name type="scientific">Ceratodon purpureus</name>
    <name type="common">Fire moss</name>
    <name type="synonym">Dicranum purpureum</name>
    <dbReference type="NCBI Taxonomy" id="3225"/>
    <lineage>
        <taxon>Eukaryota</taxon>
        <taxon>Viridiplantae</taxon>
        <taxon>Streptophyta</taxon>
        <taxon>Embryophyta</taxon>
        <taxon>Bryophyta</taxon>
        <taxon>Bryophytina</taxon>
        <taxon>Bryopsida</taxon>
        <taxon>Dicranidae</taxon>
        <taxon>Pseudoditrichales</taxon>
        <taxon>Ditrichaceae</taxon>
        <taxon>Ceratodon</taxon>
    </lineage>
</organism>
<name>A0A8T0H3R3_CERPU</name>
<protein>
    <recommendedName>
        <fullName evidence="1">Methyltransferase type 11 domain-containing protein</fullName>
    </recommendedName>
</protein>
<comment type="caution">
    <text evidence="2">The sequence shown here is derived from an EMBL/GenBank/DDBJ whole genome shotgun (WGS) entry which is preliminary data.</text>
</comment>
<proteinExistence type="predicted"/>
<evidence type="ECO:0000259" key="1">
    <source>
        <dbReference type="Pfam" id="PF08241"/>
    </source>
</evidence>
<dbReference type="InterPro" id="IPR013216">
    <property type="entry name" value="Methyltransf_11"/>
</dbReference>
<dbReference type="CDD" id="cd02440">
    <property type="entry name" value="AdoMet_MTases"/>
    <property type="match status" value="1"/>
</dbReference>
<dbReference type="InterPro" id="IPR029063">
    <property type="entry name" value="SAM-dependent_MTases_sf"/>
</dbReference>